<proteinExistence type="predicted"/>
<dbReference type="AlphaFoldDB" id="A0A0H2WIB5"/>
<sequence length="78" mass="9103">MRPRRRVRAPLDIHPKYSNLRESIFISLRRRPQRACIAHVRFGGAADASMYTGKIAAARAWQRAWAGRGRRRDRSLCR</sequence>
<gene>
    <name evidence="1" type="ordered locus">BMA0707</name>
</gene>
<dbReference type="Proteomes" id="UP000006693">
    <property type="component" value="Chromosome 1"/>
</dbReference>
<reference evidence="1 2" key="1">
    <citation type="journal article" date="2004" name="Proc. Natl. Acad. Sci. U.S.A.">
        <title>Structural flexibility in the Burkholderia mallei genome.</title>
        <authorList>
            <person name="Nierman W.C."/>
            <person name="DeShazer D."/>
            <person name="Kim H.S."/>
            <person name="Tettelin H."/>
            <person name="Nelson K.E."/>
            <person name="Feldblyum T."/>
            <person name="Ulrich R.L."/>
            <person name="Ronning C.M."/>
            <person name="Brinkac L.M."/>
            <person name="Daugherty S.C."/>
            <person name="Davidsen T.D."/>
            <person name="Deboy R.T."/>
            <person name="Dimitrov G."/>
            <person name="Dodson R.J."/>
            <person name="Durkin A.S."/>
            <person name="Gwinn M.L."/>
            <person name="Haft D.H."/>
            <person name="Khouri H."/>
            <person name="Kolonay J.F."/>
            <person name="Madupu R."/>
            <person name="Mohammoud Y."/>
            <person name="Nelson W.C."/>
            <person name="Radune D."/>
            <person name="Romero C.M."/>
            <person name="Sarria S."/>
            <person name="Selengut J."/>
            <person name="Shamblin C."/>
            <person name="Sullivan S.A."/>
            <person name="White O."/>
            <person name="Yu Y."/>
            <person name="Zafar N."/>
            <person name="Zhou L."/>
            <person name="Fraser C.M."/>
        </authorList>
    </citation>
    <scope>NUCLEOTIDE SEQUENCE [LARGE SCALE GENOMIC DNA]</scope>
    <source>
        <strain evidence="1 2">ATCC 23344</strain>
    </source>
</reference>
<organism evidence="1 2">
    <name type="scientific">Burkholderia mallei (strain ATCC 23344)</name>
    <dbReference type="NCBI Taxonomy" id="243160"/>
    <lineage>
        <taxon>Bacteria</taxon>
        <taxon>Pseudomonadati</taxon>
        <taxon>Pseudomonadota</taxon>
        <taxon>Betaproteobacteria</taxon>
        <taxon>Burkholderiales</taxon>
        <taxon>Burkholderiaceae</taxon>
        <taxon>Burkholderia</taxon>
        <taxon>pseudomallei group</taxon>
    </lineage>
</organism>
<protein>
    <submittedName>
        <fullName evidence="1">Uncharacterized protein</fullName>
    </submittedName>
</protein>
<dbReference type="EMBL" id="CP000010">
    <property type="protein sequence ID" value="AAU49232.1"/>
    <property type="molecule type" value="Genomic_DNA"/>
</dbReference>
<evidence type="ECO:0000313" key="2">
    <source>
        <dbReference type="Proteomes" id="UP000006693"/>
    </source>
</evidence>
<keyword evidence="2" id="KW-1185">Reference proteome</keyword>
<accession>A0A0H2WIB5</accession>
<evidence type="ECO:0000313" key="1">
    <source>
        <dbReference type="EMBL" id="AAU49232.1"/>
    </source>
</evidence>
<dbReference type="HOGENOM" id="CLU_2615195_0_0_4"/>
<name>A0A0H2WIB5_BURMA</name>
<dbReference type="KEGG" id="bma:BMA0707"/>